<evidence type="ECO:0008006" key="4">
    <source>
        <dbReference type="Google" id="ProtNLM"/>
    </source>
</evidence>
<gene>
    <name evidence="2" type="ORF">BCV69DRAFT_32922</name>
</gene>
<reference evidence="2 3" key="1">
    <citation type="journal article" date="2018" name="Mol. Biol. Evol.">
        <title>Broad Genomic Sampling Reveals a Smut Pathogenic Ancestry of the Fungal Clade Ustilaginomycotina.</title>
        <authorList>
            <person name="Kijpornyongpan T."/>
            <person name="Mondo S.J."/>
            <person name="Barry K."/>
            <person name="Sandor L."/>
            <person name="Lee J."/>
            <person name="Lipzen A."/>
            <person name="Pangilinan J."/>
            <person name="LaButti K."/>
            <person name="Hainaut M."/>
            <person name="Henrissat B."/>
            <person name="Grigoriev I.V."/>
            <person name="Spatafora J.W."/>
            <person name="Aime M.C."/>
        </authorList>
    </citation>
    <scope>NUCLEOTIDE SEQUENCE [LARGE SCALE GENOMIC DNA]</scope>
    <source>
        <strain evidence="2 3">MCA 4718</strain>
    </source>
</reference>
<organism evidence="2 3">
    <name type="scientific">Pseudomicrostroma glucosiphilum</name>
    <dbReference type="NCBI Taxonomy" id="1684307"/>
    <lineage>
        <taxon>Eukaryota</taxon>
        <taxon>Fungi</taxon>
        <taxon>Dikarya</taxon>
        <taxon>Basidiomycota</taxon>
        <taxon>Ustilaginomycotina</taxon>
        <taxon>Exobasidiomycetes</taxon>
        <taxon>Microstromatales</taxon>
        <taxon>Microstromatales incertae sedis</taxon>
        <taxon>Pseudomicrostroma</taxon>
    </lineage>
</organism>
<sequence length="138" mass="15225">MSGLWTAMTCLKRIVLAGHIFLVETRDPRWLLSSAAWLDHRPLSTSQGGGEEARAGPSACLHGRLEWVSGRRHCSRVIAYALIRRDTPRPGVFALPFALPGPVAYCCQSSPSSSSHLYCTPLHCPCFCLCFFSQHPNI</sequence>
<accession>A0A316U3R7</accession>
<proteinExistence type="predicted"/>
<dbReference type="AlphaFoldDB" id="A0A316U3R7"/>
<protein>
    <recommendedName>
        <fullName evidence="4">Secreted protein</fullName>
    </recommendedName>
</protein>
<name>A0A316U3R7_9BASI</name>
<evidence type="ECO:0000313" key="3">
    <source>
        <dbReference type="Proteomes" id="UP000245942"/>
    </source>
</evidence>
<evidence type="ECO:0000256" key="1">
    <source>
        <dbReference type="SAM" id="SignalP"/>
    </source>
</evidence>
<dbReference type="RefSeq" id="XP_025346970.1">
    <property type="nucleotide sequence ID" value="XM_025495205.1"/>
</dbReference>
<dbReference type="Proteomes" id="UP000245942">
    <property type="component" value="Unassembled WGS sequence"/>
</dbReference>
<keyword evidence="3" id="KW-1185">Reference proteome</keyword>
<dbReference type="GeneID" id="37016939"/>
<feature type="signal peptide" evidence="1">
    <location>
        <begin position="1"/>
        <end position="17"/>
    </location>
</feature>
<keyword evidence="1" id="KW-0732">Signal</keyword>
<evidence type="ECO:0000313" key="2">
    <source>
        <dbReference type="EMBL" id="PWN19810.1"/>
    </source>
</evidence>
<dbReference type="EMBL" id="KZ819330">
    <property type="protein sequence ID" value="PWN19810.1"/>
    <property type="molecule type" value="Genomic_DNA"/>
</dbReference>
<feature type="chain" id="PRO_5016468149" description="Secreted protein" evidence="1">
    <location>
        <begin position="18"/>
        <end position="138"/>
    </location>
</feature>